<protein>
    <submittedName>
        <fullName evidence="2">Uncharacterized protein</fullName>
    </submittedName>
</protein>
<feature type="compositionally biased region" description="Low complexity" evidence="1">
    <location>
        <begin position="75"/>
        <end position="88"/>
    </location>
</feature>
<proteinExistence type="predicted"/>
<feature type="compositionally biased region" description="Pro residues" evidence="1">
    <location>
        <begin position="174"/>
        <end position="194"/>
    </location>
</feature>
<keyword evidence="3" id="KW-1185">Reference proteome</keyword>
<evidence type="ECO:0000313" key="3">
    <source>
        <dbReference type="Proteomes" id="UP001066276"/>
    </source>
</evidence>
<reference evidence="2" key="1">
    <citation type="journal article" date="2022" name="bioRxiv">
        <title>Sequencing and chromosome-scale assembly of the giantPleurodeles waltlgenome.</title>
        <authorList>
            <person name="Brown T."/>
            <person name="Elewa A."/>
            <person name="Iarovenko S."/>
            <person name="Subramanian E."/>
            <person name="Araus A.J."/>
            <person name="Petzold A."/>
            <person name="Susuki M."/>
            <person name="Suzuki K.-i.T."/>
            <person name="Hayashi T."/>
            <person name="Toyoda A."/>
            <person name="Oliveira C."/>
            <person name="Osipova E."/>
            <person name="Leigh N.D."/>
            <person name="Simon A."/>
            <person name="Yun M.H."/>
        </authorList>
    </citation>
    <scope>NUCLEOTIDE SEQUENCE</scope>
    <source>
        <strain evidence="2">20211129_DDA</strain>
        <tissue evidence="2">Liver</tissue>
    </source>
</reference>
<comment type="caution">
    <text evidence="2">The sequence shown here is derived from an EMBL/GenBank/DDBJ whole genome shotgun (WGS) entry which is preliminary data.</text>
</comment>
<feature type="compositionally biased region" description="Basic and acidic residues" evidence="1">
    <location>
        <begin position="91"/>
        <end position="103"/>
    </location>
</feature>
<dbReference type="EMBL" id="JANPWB010000014">
    <property type="protein sequence ID" value="KAJ1095817.1"/>
    <property type="molecule type" value="Genomic_DNA"/>
</dbReference>
<evidence type="ECO:0000313" key="2">
    <source>
        <dbReference type="EMBL" id="KAJ1095817.1"/>
    </source>
</evidence>
<feature type="compositionally biased region" description="Basic and acidic residues" evidence="1">
    <location>
        <begin position="59"/>
        <end position="72"/>
    </location>
</feature>
<accession>A0AAV7LWG5</accession>
<gene>
    <name evidence="2" type="ORF">NDU88_000968</name>
</gene>
<organism evidence="2 3">
    <name type="scientific">Pleurodeles waltl</name>
    <name type="common">Iberian ribbed newt</name>
    <dbReference type="NCBI Taxonomy" id="8319"/>
    <lineage>
        <taxon>Eukaryota</taxon>
        <taxon>Metazoa</taxon>
        <taxon>Chordata</taxon>
        <taxon>Craniata</taxon>
        <taxon>Vertebrata</taxon>
        <taxon>Euteleostomi</taxon>
        <taxon>Amphibia</taxon>
        <taxon>Batrachia</taxon>
        <taxon>Caudata</taxon>
        <taxon>Salamandroidea</taxon>
        <taxon>Salamandridae</taxon>
        <taxon>Pleurodelinae</taxon>
        <taxon>Pleurodeles</taxon>
    </lineage>
</organism>
<dbReference type="AlphaFoldDB" id="A0AAV7LWG5"/>
<dbReference type="Proteomes" id="UP001066276">
    <property type="component" value="Chromosome 10"/>
</dbReference>
<evidence type="ECO:0000256" key="1">
    <source>
        <dbReference type="SAM" id="MobiDB-lite"/>
    </source>
</evidence>
<feature type="compositionally biased region" description="Pro residues" evidence="1">
    <location>
        <begin position="144"/>
        <end position="160"/>
    </location>
</feature>
<name>A0AAV7LWG5_PLEWA</name>
<sequence length="194" mass="20004">MSLRSFSCTPLTSSLPLPRPIHLARVAITQASTSATQSTDPVVSTPTHGVKGSRAPVQRLKEPAPESFKERVPVPAATWKTKKPAPAASRKTKEPAAARKGKEPPPAAARKGKEPAPAAARKSKETAPAGMMDKGPGARTQSEHPPPAAAPPAAAPPPPVGSRLRLQGMGWSLHPPPPAAAAPPPPPVGSRPRL</sequence>
<feature type="region of interest" description="Disordered" evidence="1">
    <location>
        <begin position="31"/>
        <end position="194"/>
    </location>
</feature>